<sequence length="242" mass="27188">MFHKYTFLLFALYCLCSDGVLSNSLLAPCKIEDAACIQKSVQAAAPKIITGIPELGIESSDPLFLERIEGDLSILKYKFFNTTITGYKDCQISNIIISPDLTNVHFELNCPTLKMSGLYDINGRLIILPVEGNGDFFLTTGKYNILVDSELKIQPGTDGKSHLSIKNFKLKCTAKSPIIFDFRNLFNGQKDLSDAVHKFANESWDEVSKLVQDPVFYACMNKIIKHVNKYLKTVPLEDFKLN</sequence>
<dbReference type="Proteomes" id="UP000838756">
    <property type="component" value="Unassembled WGS sequence"/>
</dbReference>
<dbReference type="InterPro" id="IPR010562">
    <property type="entry name" value="Haemolymph_juvenile_hormone-bd"/>
</dbReference>
<comment type="caution">
    <text evidence="2">The sequence shown here is derived from an EMBL/GenBank/DDBJ whole genome shotgun (WGS) entry which is preliminary data.</text>
</comment>
<feature type="chain" id="PRO_5035927884" evidence="1">
    <location>
        <begin position="23"/>
        <end position="242"/>
    </location>
</feature>
<gene>
    <name evidence="2" type="primary">jg8905</name>
    <name evidence="2" type="ORF">PAEG_LOCUS25450</name>
</gene>
<evidence type="ECO:0000256" key="1">
    <source>
        <dbReference type="SAM" id="SignalP"/>
    </source>
</evidence>
<keyword evidence="1" id="KW-0732">Signal</keyword>
<name>A0A8S4SDX7_9NEOP</name>
<dbReference type="EMBL" id="CAKXAJ010026320">
    <property type="protein sequence ID" value="CAH2266844.1"/>
    <property type="molecule type" value="Genomic_DNA"/>
</dbReference>
<dbReference type="SMART" id="SM00700">
    <property type="entry name" value="JHBP"/>
    <property type="match status" value="1"/>
</dbReference>
<evidence type="ECO:0000313" key="3">
    <source>
        <dbReference type="Proteomes" id="UP000838756"/>
    </source>
</evidence>
<dbReference type="AlphaFoldDB" id="A0A8S4SDX7"/>
<protein>
    <submittedName>
        <fullName evidence="2">Jg8905 protein</fullName>
    </submittedName>
</protein>
<organism evidence="2 3">
    <name type="scientific">Pararge aegeria aegeria</name>
    <dbReference type="NCBI Taxonomy" id="348720"/>
    <lineage>
        <taxon>Eukaryota</taxon>
        <taxon>Metazoa</taxon>
        <taxon>Ecdysozoa</taxon>
        <taxon>Arthropoda</taxon>
        <taxon>Hexapoda</taxon>
        <taxon>Insecta</taxon>
        <taxon>Pterygota</taxon>
        <taxon>Neoptera</taxon>
        <taxon>Endopterygota</taxon>
        <taxon>Lepidoptera</taxon>
        <taxon>Glossata</taxon>
        <taxon>Ditrysia</taxon>
        <taxon>Papilionoidea</taxon>
        <taxon>Nymphalidae</taxon>
        <taxon>Satyrinae</taxon>
        <taxon>Satyrini</taxon>
        <taxon>Parargina</taxon>
        <taxon>Pararge</taxon>
    </lineage>
</organism>
<dbReference type="Pfam" id="PF06585">
    <property type="entry name" value="JHBP"/>
    <property type="match status" value="1"/>
</dbReference>
<dbReference type="Gene3D" id="3.15.10.30">
    <property type="entry name" value="Haemolymph juvenile hormone binding protein"/>
    <property type="match status" value="1"/>
</dbReference>
<feature type="signal peptide" evidence="1">
    <location>
        <begin position="1"/>
        <end position="22"/>
    </location>
</feature>
<proteinExistence type="predicted"/>
<keyword evidence="3" id="KW-1185">Reference proteome</keyword>
<reference evidence="2" key="1">
    <citation type="submission" date="2022-03" db="EMBL/GenBank/DDBJ databases">
        <authorList>
            <person name="Lindestad O."/>
        </authorList>
    </citation>
    <scope>NUCLEOTIDE SEQUENCE</scope>
</reference>
<dbReference type="PANTHER" id="PTHR11008:SF41">
    <property type="entry name" value="RE70318P"/>
    <property type="match status" value="1"/>
</dbReference>
<dbReference type="OrthoDB" id="6852572at2759"/>
<dbReference type="PANTHER" id="PTHR11008">
    <property type="entry name" value="PROTEIN TAKEOUT-LIKE PROTEIN"/>
    <property type="match status" value="1"/>
</dbReference>
<evidence type="ECO:0000313" key="2">
    <source>
        <dbReference type="EMBL" id="CAH2266844.1"/>
    </source>
</evidence>
<dbReference type="InterPro" id="IPR038606">
    <property type="entry name" value="To_sf"/>
</dbReference>
<accession>A0A8S4SDX7</accession>